<dbReference type="Proteomes" id="UP000218811">
    <property type="component" value="Unassembled WGS sequence"/>
</dbReference>
<dbReference type="SMART" id="SM00490">
    <property type="entry name" value="HELICc"/>
    <property type="match status" value="1"/>
</dbReference>
<keyword evidence="2" id="KW-0547">Nucleotide-binding</keyword>
<evidence type="ECO:0000256" key="3">
    <source>
        <dbReference type="ARBA" id="ARBA00022801"/>
    </source>
</evidence>
<protein>
    <recommendedName>
        <fullName evidence="11">Nucleoside triphosphate hydrolase protein</fullName>
    </recommendedName>
</protein>
<dbReference type="PROSITE" id="PS51194">
    <property type="entry name" value="HELICASE_CTER"/>
    <property type="match status" value="1"/>
</dbReference>
<dbReference type="Pfam" id="PF00271">
    <property type="entry name" value="Helicase_C"/>
    <property type="match status" value="1"/>
</dbReference>
<evidence type="ECO:0000256" key="2">
    <source>
        <dbReference type="ARBA" id="ARBA00022741"/>
    </source>
</evidence>
<feature type="domain" description="Helicase ATP-binding" evidence="7">
    <location>
        <begin position="326"/>
        <end position="543"/>
    </location>
</feature>
<keyword evidence="4" id="KW-0067">ATP-binding</keyword>
<dbReference type="OMA" id="DGVIWPY"/>
<dbReference type="InterPro" id="IPR050496">
    <property type="entry name" value="SNF2_RAD54_helicase_repair"/>
</dbReference>
<feature type="compositionally biased region" description="Basic and acidic residues" evidence="6">
    <location>
        <begin position="919"/>
        <end position="935"/>
    </location>
</feature>
<evidence type="ECO:0000313" key="10">
    <source>
        <dbReference type="Proteomes" id="UP000218811"/>
    </source>
</evidence>
<feature type="compositionally biased region" description="Basic and acidic residues" evidence="6">
    <location>
        <begin position="193"/>
        <end position="203"/>
    </location>
</feature>
<evidence type="ECO:0000256" key="5">
    <source>
        <dbReference type="ARBA" id="ARBA00023242"/>
    </source>
</evidence>
<feature type="region of interest" description="Disordered" evidence="6">
    <location>
        <begin position="916"/>
        <end position="935"/>
    </location>
</feature>
<dbReference type="Gene3D" id="3.40.50.300">
    <property type="entry name" value="P-loop containing nucleotide triphosphate hydrolases"/>
    <property type="match status" value="1"/>
</dbReference>
<dbReference type="InterPro" id="IPR038718">
    <property type="entry name" value="SNF2-like_sf"/>
</dbReference>
<dbReference type="SMART" id="SM00487">
    <property type="entry name" value="DEXDc"/>
    <property type="match status" value="1"/>
</dbReference>
<evidence type="ECO:0000313" key="9">
    <source>
        <dbReference type="EMBL" id="PCH43012.1"/>
    </source>
</evidence>
<feature type="compositionally biased region" description="Basic and acidic residues" evidence="6">
    <location>
        <begin position="33"/>
        <end position="69"/>
    </location>
</feature>
<feature type="compositionally biased region" description="Acidic residues" evidence="6">
    <location>
        <begin position="204"/>
        <end position="213"/>
    </location>
</feature>
<evidence type="ECO:0000256" key="1">
    <source>
        <dbReference type="ARBA" id="ARBA00004123"/>
    </source>
</evidence>
<dbReference type="AlphaFoldDB" id="A0A2H3JLD4"/>
<dbReference type="Pfam" id="PF14773">
    <property type="entry name" value="VIGSSK"/>
    <property type="match status" value="1"/>
</dbReference>
<proteinExistence type="predicted"/>
<feature type="compositionally biased region" description="Basic and acidic residues" evidence="6">
    <location>
        <begin position="84"/>
        <end position="93"/>
    </location>
</feature>
<keyword evidence="10" id="KW-1185">Reference proteome</keyword>
<feature type="domain" description="Helicase C-terminal" evidence="8">
    <location>
        <begin position="695"/>
        <end position="864"/>
    </location>
</feature>
<dbReference type="EMBL" id="KB468135">
    <property type="protein sequence ID" value="PCH43012.1"/>
    <property type="molecule type" value="Genomic_DNA"/>
</dbReference>
<dbReference type="GO" id="GO:0005524">
    <property type="term" value="F:ATP binding"/>
    <property type="evidence" value="ECO:0007669"/>
    <property type="project" value="InterPro"/>
</dbReference>
<feature type="compositionally biased region" description="Polar residues" evidence="6">
    <location>
        <begin position="226"/>
        <end position="236"/>
    </location>
</feature>
<feature type="compositionally biased region" description="Acidic residues" evidence="6">
    <location>
        <begin position="94"/>
        <end position="113"/>
    </location>
</feature>
<dbReference type="InterPro" id="IPR029256">
    <property type="entry name" value="Heliccase-ass-bd"/>
</dbReference>
<feature type="region of interest" description="Disordered" evidence="6">
    <location>
        <begin position="1"/>
        <end position="120"/>
    </location>
</feature>
<dbReference type="GO" id="GO:0005634">
    <property type="term" value="C:nucleus"/>
    <property type="evidence" value="ECO:0007669"/>
    <property type="project" value="UniProtKB-SubCell"/>
</dbReference>
<dbReference type="GO" id="GO:0016787">
    <property type="term" value="F:hydrolase activity"/>
    <property type="evidence" value="ECO:0007669"/>
    <property type="project" value="UniProtKB-KW"/>
</dbReference>
<dbReference type="SUPFAM" id="SSF52540">
    <property type="entry name" value="P-loop containing nucleoside triphosphate hydrolases"/>
    <property type="match status" value="2"/>
</dbReference>
<organism evidence="9 10">
    <name type="scientific">Wolfiporia cocos (strain MD-104)</name>
    <name type="common">Brown rot fungus</name>
    <dbReference type="NCBI Taxonomy" id="742152"/>
    <lineage>
        <taxon>Eukaryota</taxon>
        <taxon>Fungi</taxon>
        <taxon>Dikarya</taxon>
        <taxon>Basidiomycota</taxon>
        <taxon>Agaricomycotina</taxon>
        <taxon>Agaricomycetes</taxon>
        <taxon>Polyporales</taxon>
        <taxon>Phaeolaceae</taxon>
        <taxon>Wolfiporia</taxon>
    </lineage>
</organism>
<dbReference type="InterPro" id="IPR014001">
    <property type="entry name" value="Helicase_ATP-bd"/>
</dbReference>
<dbReference type="InterPro" id="IPR002464">
    <property type="entry name" value="DNA/RNA_helicase_DEAH_CS"/>
</dbReference>
<dbReference type="PROSITE" id="PS51192">
    <property type="entry name" value="HELICASE_ATP_BIND_1"/>
    <property type="match status" value="1"/>
</dbReference>
<evidence type="ECO:0000256" key="6">
    <source>
        <dbReference type="SAM" id="MobiDB-lite"/>
    </source>
</evidence>
<sequence length="1088" mass="124304">MPSDRYDSDPDFNPGSYAYEPPKKRRRISTKFASHESVEPLPKRERGRAETLKRIPERLKSTTNKDGKSAKMVQTSSSNPLLEYFKDARLHDSSDDEADDAEEEVVESEEDADRSDYSNEVDGEIHYDIMRTFNAAMQSITRASTISTMNYEKEERQEDSDTEPESEQEQESAVNSNAPPASSLVRHHSLLRTHQERISRTLDESETESESETEQTLPDATRLKHNTVSGRNSQPYSAFASLLITGTDPTTDPQHDCTHTDSGSDTETDTEEEDEKIQDFRPRPTFPLKAGQRILPPLALDDKYSVPSRINTFLREYQRDGIRFFFERYKNGQGGLLGDDMGLGLLICILFLGSGTYALTGKTIQVISFLSSIMQKSGDTRDIDRRRKHVSRLQDVSEEWRRRRVLPPANETWPTCLIIAPSSVVGNWEREFETWGYFEVGTYTGKERTDVLVDFKLGRLDVVLTSFETARKDISLLDDLAWSCIIVDEAHRLKNPRSGLAVAFDQHRQVTLYIRIHKTVSTTIAIQNSLSEMWTILNWTNPGSVGTKPQWDRYVAKPLMLGQSKTATDDQRTKAINVASILVDKLLPKHFLRRTKAIIKDQLPNKYDQVVFCPLTPKQIEVYKRILNMEPVKNLVQKDERCDCGSRKPRKKCCYPIEKGDLFKYLITLIKISNHLALILPSPSDTPEQTMRNRQLTQVAFSGETPPKYGTAMLMPKFCGKWMVLESLLKDWRKDRSNKVLIFTKSVKLLEMLEFHLREKSMALIDQFHEDPDIFVFLISTLAGGTGLNLTGANKVVIFDPNWNPAHDLQAIDRAYRFGQTRDVSVFRLLGAGSIEELIYARQVYKQQQMQVGYNASLQTRYFEGVQGEKRQQGELFGIKNIFTLHEGALATKQAVERAILSDFNWALANIDAKRKRPSGKDNVDAEVDSSKDEDNVNGLDSLLFDERLPQVAQKEDPVQRLLNDAGVKYTHRNDELMAESRIEGARFKKRKTETKPGKEKGSKARAQKVSLEIRTKSGVWPPLRRHHKPKLTSQQRLQARRDSLIELGHIPNTDEMPVFLEQFLRWPLERQQDFLAHLDAHSAARSQ</sequence>
<dbReference type="InterPro" id="IPR000330">
    <property type="entry name" value="SNF2_N"/>
</dbReference>
<feature type="compositionally biased region" description="Acidic residues" evidence="6">
    <location>
        <begin position="157"/>
        <end position="170"/>
    </location>
</feature>
<name>A0A2H3JLD4_WOLCO</name>
<dbReference type="InterPro" id="IPR001650">
    <property type="entry name" value="Helicase_C-like"/>
</dbReference>
<dbReference type="Gene3D" id="3.40.50.10810">
    <property type="entry name" value="Tandem AAA-ATPase domain"/>
    <property type="match status" value="1"/>
</dbReference>
<dbReference type="FunFam" id="3.40.50.10810:FF:000019">
    <property type="entry name" value="DNA excision repair protein ERCC-6-like 2 isoform X1"/>
    <property type="match status" value="1"/>
</dbReference>
<dbReference type="Pfam" id="PF00176">
    <property type="entry name" value="SNF2-rel_dom"/>
    <property type="match status" value="1"/>
</dbReference>
<feature type="region of interest" description="Disordered" evidence="6">
    <location>
        <begin position="143"/>
        <end position="285"/>
    </location>
</feature>
<dbReference type="InterPro" id="IPR049730">
    <property type="entry name" value="SNF2/RAD54-like_C"/>
</dbReference>
<comment type="subcellular location">
    <subcellularLocation>
        <location evidence="1">Nucleus</location>
    </subcellularLocation>
</comment>
<dbReference type="PROSITE" id="PS00690">
    <property type="entry name" value="DEAH_ATP_HELICASE"/>
    <property type="match status" value="1"/>
</dbReference>
<keyword evidence="5" id="KW-0539">Nucleus</keyword>
<evidence type="ECO:0000259" key="7">
    <source>
        <dbReference type="PROSITE" id="PS51192"/>
    </source>
</evidence>
<feature type="compositionally biased region" description="Acidic residues" evidence="6">
    <location>
        <begin position="264"/>
        <end position="276"/>
    </location>
</feature>
<accession>A0A2H3JLD4</accession>
<dbReference type="STRING" id="742152.A0A2H3JLD4"/>
<dbReference type="CDD" id="cd18793">
    <property type="entry name" value="SF2_C_SNF"/>
    <property type="match status" value="1"/>
</dbReference>
<reference evidence="9 10" key="1">
    <citation type="journal article" date="2012" name="Science">
        <title>The Paleozoic origin of enzymatic lignin decomposition reconstructed from 31 fungal genomes.</title>
        <authorList>
            <person name="Floudas D."/>
            <person name="Binder M."/>
            <person name="Riley R."/>
            <person name="Barry K."/>
            <person name="Blanchette R.A."/>
            <person name="Henrissat B."/>
            <person name="Martinez A.T."/>
            <person name="Otillar R."/>
            <person name="Spatafora J.W."/>
            <person name="Yadav J.S."/>
            <person name="Aerts A."/>
            <person name="Benoit I."/>
            <person name="Boyd A."/>
            <person name="Carlson A."/>
            <person name="Copeland A."/>
            <person name="Coutinho P.M."/>
            <person name="de Vries R.P."/>
            <person name="Ferreira P."/>
            <person name="Findley K."/>
            <person name="Foster B."/>
            <person name="Gaskell J."/>
            <person name="Glotzer D."/>
            <person name="Gorecki P."/>
            <person name="Heitman J."/>
            <person name="Hesse C."/>
            <person name="Hori C."/>
            <person name="Igarashi K."/>
            <person name="Jurgens J.A."/>
            <person name="Kallen N."/>
            <person name="Kersten P."/>
            <person name="Kohler A."/>
            <person name="Kuees U."/>
            <person name="Kumar T.K.A."/>
            <person name="Kuo A."/>
            <person name="LaButti K."/>
            <person name="Larrondo L.F."/>
            <person name="Lindquist E."/>
            <person name="Ling A."/>
            <person name="Lombard V."/>
            <person name="Lucas S."/>
            <person name="Lundell T."/>
            <person name="Martin R."/>
            <person name="McLaughlin D.J."/>
            <person name="Morgenstern I."/>
            <person name="Morin E."/>
            <person name="Murat C."/>
            <person name="Nagy L.G."/>
            <person name="Nolan M."/>
            <person name="Ohm R.A."/>
            <person name="Patyshakuliyeva A."/>
            <person name="Rokas A."/>
            <person name="Ruiz-Duenas F.J."/>
            <person name="Sabat G."/>
            <person name="Salamov A."/>
            <person name="Samejima M."/>
            <person name="Schmutz J."/>
            <person name="Slot J.C."/>
            <person name="St John F."/>
            <person name="Stenlid J."/>
            <person name="Sun H."/>
            <person name="Sun S."/>
            <person name="Syed K."/>
            <person name="Tsang A."/>
            <person name="Wiebenga A."/>
            <person name="Young D."/>
            <person name="Pisabarro A."/>
            <person name="Eastwood D.C."/>
            <person name="Martin F."/>
            <person name="Cullen D."/>
            <person name="Grigoriev I.V."/>
            <person name="Hibbett D.S."/>
        </authorList>
    </citation>
    <scope>NUCLEOTIDE SEQUENCE [LARGE SCALE GENOMIC DNA]</scope>
    <source>
        <strain evidence="9 10">MD-104</strain>
    </source>
</reference>
<dbReference type="PANTHER" id="PTHR45629">
    <property type="entry name" value="SNF2/RAD54 FAMILY MEMBER"/>
    <property type="match status" value="1"/>
</dbReference>
<feature type="compositionally biased region" description="Low complexity" evidence="6">
    <location>
        <begin position="172"/>
        <end position="183"/>
    </location>
</feature>
<evidence type="ECO:0000259" key="8">
    <source>
        <dbReference type="PROSITE" id="PS51194"/>
    </source>
</evidence>
<evidence type="ECO:0000256" key="4">
    <source>
        <dbReference type="ARBA" id="ARBA00022840"/>
    </source>
</evidence>
<keyword evidence="3" id="KW-0378">Hydrolase</keyword>
<dbReference type="OrthoDB" id="413460at2759"/>
<evidence type="ECO:0008006" key="11">
    <source>
        <dbReference type="Google" id="ProtNLM"/>
    </source>
</evidence>
<gene>
    <name evidence="9" type="ORF">WOLCODRAFT_144325</name>
</gene>
<dbReference type="InterPro" id="IPR027417">
    <property type="entry name" value="P-loop_NTPase"/>
</dbReference>
<dbReference type="PANTHER" id="PTHR45629:SF7">
    <property type="entry name" value="DNA EXCISION REPAIR PROTEIN ERCC-6-RELATED"/>
    <property type="match status" value="1"/>
</dbReference>